<sequence length="57" mass="6429">MSSLSAAPYVKDILGHTVDQTSLEGTINFIEFVIEQEKLGKQYSRVVLNENDVLFLK</sequence>
<dbReference type="RefSeq" id="WP_238018165.1">
    <property type="nucleotide sequence ID" value="NZ_JAIFZM010000002.1"/>
</dbReference>
<gene>
    <name evidence="1" type="ORF">K3T81_03095</name>
</gene>
<dbReference type="Proteomes" id="UP001199631">
    <property type="component" value="Unassembled WGS sequence"/>
</dbReference>
<reference evidence="1 2" key="1">
    <citation type="journal article" date="2022" name="Evol. Bioinform. Online">
        <title>Draft Genome Sequence of Oceanobacillus jordanicus Strain GSFE11, a Halotolerant Plant Growth-Promoting Bacterial Endophyte Isolated From the Jordan Valley.</title>
        <authorList>
            <person name="Alhindi T."/>
            <person name="Albdaiwi R."/>
        </authorList>
    </citation>
    <scope>NUCLEOTIDE SEQUENCE [LARGE SCALE GENOMIC DNA]</scope>
    <source>
        <strain evidence="1 2">GSFE11</strain>
    </source>
</reference>
<evidence type="ECO:0000313" key="2">
    <source>
        <dbReference type="Proteomes" id="UP001199631"/>
    </source>
</evidence>
<name>A0AAW5B4Q1_9BACI</name>
<evidence type="ECO:0000313" key="1">
    <source>
        <dbReference type="EMBL" id="MCG3418129.1"/>
    </source>
</evidence>
<dbReference type="AlphaFoldDB" id="A0AAW5B4Q1"/>
<proteinExistence type="predicted"/>
<dbReference type="EMBL" id="JAIFZM010000002">
    <property type="protein sequence ID" value="MCG3418129.1"/>
    <property type="molecule type" value="Genomic_DNA"/>
</dbReference>
<protein>
    <submittedName>
        <fullName evidence="1">Uncharacterized protein</fullName>
    </submittedName>
</protein>
<comment type="caution">
    <text evidence="1">The sequence shown here is derived from an EMBL/GenBank/DDBJ whole genome shotgun (WGS) entry which is preliminary data.</text>
</comment>
<keyword evidence="2" id="KW-1185">Reference proteome</keyword>
<accession>A0AAW5B4Q1</accession>
<organism evidence="1 2">
    <name type="scientific">Oceanobacillus jordanicus</name>
    <dbReference type="NCBI Taxonomy" id="2867266"/>
    <lineage>
        <taxon>Bacteria</taxon>
        <taxon>Bacillati</taxon>
        <taxon>Bacillota</taxon>
        <taxon>Bacilli</taxon>
        <taxon>Bacillales</taxon>
        <taxon>Bacillaceae</taxon>
        <taxon>Oceanobacillus</taxon>
    </lineage>
</organism>